<dbReference type="PANTHER" id="PTHR33525">
    <property type="match status" value="1"/>
</dbReference>
<dbReference type="InterPro" id="IPR003607">
    <property type="entry name" value="HD/PDEase_dom"/>
</dbReference>
<comment type="caution">
    <text evidence="2">The sequence shown here is derived from an EMBL/GenBank/DDBJ whole genome shotgun (WGS) entry which is preliminary data.</text>
</comment>
<dbReference type="InterPro" id="IPR052340">
    <property type="entry name" value="RNase_Y/CdgJ"/>
</dbReference>
<reference evidence="2" key="1">
    <citation type="journal article" date="2014" name="Front. Microbiol.">
        <title>High frequency of phylogenetically diverse reductive dehalogenase-homologous genes in deep subseafloor sedimentary metagenomes.</title>
        <authorList>
            <person name="Kawai M."/>
            <person name="Futagami T."/>
            <person name="Toyoda A."/>
            <person name="Takaki Y."/>
            <person name="Nishi S."/>
            <person name="Hori S."/>
            <person name="Arai W."/>
            <person name="Tsubouchi T."/>
            <person name="Morono Y."/>
            <person name="Uchiyama I."/>
            <person name="Ito T."/>
            <person name="Fujiyama A."/>
            <person name="Inagaki F."/>
            <person name="Takami H."/>
        </authorList>
    </citation>
    <scope>NUCLEOTIDE SEQUENCE</scope>
    <source>
        <strain evidence="2">Expedition CK06-06</strain>
    </source>
</reference>
<protein>
    <recommendedName>
        <fullName evidence="1">HDOD domain-containing protein</fullName>
    </recommendedName>
</protein>
<dbReference type="SMART" id="SM00471">
    <property type="entry name" value="HDc"/>
    <property type="match status" value="1"/>
</dbReference>
<proteinExistence type="predicted"/>
<dbReference type="SUPFAM" id="SSF109604">
    <property type="entry name" value="HD-domain/PDEase-like"/>
    <property type="match status" value="1"/>
</dbReference>
<dbReference type="Pfam" id="PF08668">
    <property type="entry name" value="HDOD"/>
    <property type="match status" value="1"/>
</dbReference>
<evidence type="ECO:0000259" key="1">
    <source>
        <dbReference type="PROSITE" id="PS51833"/>
    </source>
</evidence>
<accession>X0X349</accession>
<feature type="non-terminal residue" evidence="2">
    <location>
        <position position="1"/>
    </location>
</feature>
<gene>
    <name evidence="2" type="ORF">S01H1_50972</name>
</gene>
<evidence type="ECO:0000313" key="2">
    <source>
        <dbReference type="EMBL" id="GAG19426.1"/>
    </source>
</evidence>
<dbReference type="InterPro" id="IPR013976">
    <property type="entry name" value="HDOD"/>
</dbReference>
<sequence length="261" mass="28575">KNIPTLPGIFEKITRLMQGSNTAAEDIANMISSDQVLSAKVLRIVNSVFYGFPGRISSLTHALIILGFDVVKGLMLSTSVFDMMLARGFHGLWEHSLGCAVTAGVIARRTNNPNPEETSIAALLHDIGKLIIRIELPEESSRIDQTTAKKGISTYEAEEQILGLNHATVGGWLCKEWHLPSKLSDPIAYHHKPSLSRFDQRPTAIVHAANALVRGIGFGFPGDSLVPQIDPKAWEALSISDSLLEEIIKEMDDKLEDAEDL</sequence>
<organism evidence="2">
    <name type="scientific">marine sediment metagenome</name>
    <dbReference type="NCBI Taxonomy" id="412755"/>
    <lineage>
        <taxon>unclassified sequences</taxon>
        <taxon>metagenomes</taxon>
        <taxon>ecological metagenomes</taxon>
    </lineage>
</organism>
<dbReference type="PANTHER" id="PTHR33525:SF3">
    <property type="entry name" value="RIBONUCLEASE Y"/>
    <property type="match status" value="1"/>
</dbReference>
<dbReference type="PROSITE" id="PS51833">
    <property type="entry name" value="HDOD"/>
    <property type="match status" value="1"/>
</dbReference>
<dbReference type="CDD" id="cd00077">
    <property type="entry name" value="HDc"/>
    <property type="match status" value="1"/>
</dbReference>
<dbReference type="EMBL" id="BARS01032871">
    <property type="protein sequence ID" value="GAG19426.1"/>
    <property type="molecule type" value="Genomic_DNA"/>
</dbReference>
<dbReference type="AlphaFoldDB" id="X0X349"/>
<feature type="domain" description="HDOD" evidence="1">
    <location>
        <begin position="3"/>
        <end position="193"/>
    </location>
</feature>
<feature type="non-terminal residue" evidence="2">
    <location>
        <position position="261"/>
    </location>
</feature>
<dbReference type="Gene3D" id="1.10.3210.10">
    <property type="entry name" value="Hypothetical protein af1432"/>
    <property type="match status" value="1"/>
</dbReference>
<dbReference type="NCBIfam" id="TIGR00277">
    <property type="entry name" value="HDIG"/>
    <property type="match status" value="1"/>
</dbReference>
<name>X0X349_9ZZZZ</name>
<dbReference type="InterPro" id="IPR006675">
    <property type="entry name" value="HDIG_dom"/>
</dbReference>